<protein>
    <submittedName>
        <fullName evidence="1">Uncharacterized protein</fullName>
    </submittedName>
</protein>
<reference evidence="1 2" key="1">
    <citation type="journal article" date="2013" name="Biodegradation">
        <title>Quantitative proteomic analysis of ibuprofen-degrading Patulibacter sp. strain I11.</title>
        <authorList>
            <person name="Almeida B."/>
            <person name="Kjeldal H."/>
            <person name="Lolas I."/>
            <person name="Knudsen A.D."/>
            <person name="Carvalho G."/>
            <person name="Nielsen K.L."/>
            <person name="Barreto Crespo M.T."/>
            <person name="Stensballe A."/>
            <person name="Nielsen J.L."/>
        </authorList>
    </citation>
    <scope>NUCLEOTIDE SEQUENCE [LARGE SCALE GENOMIC DNA]</scope>
    <source>
        <strain evidence="1 2">I11</strain>
    </source>
</reference>
<name>H0E3V9_9ACTN</name>
<evidence type="ECO:0000313" key="1">
    <source>
        <dbReference type="EMBL" id="EHN11640.1"/>
    </source>
</evidence>
<organism evidence="1 2">
    <name type="scientific">Patulibacter medicamentivorans</name>
    <dbReference type="NCBI Taxonomy" id="1097667"/>
    <lineage>
        <taxon>Bacteria</taxon>
        <taxon>Bacillati</taxon>
        <taxon>Actinomycetota</taxon>
        <taxon>Thermoleophilia</taxon>
        <taxon>Solirubrobacterales</taxon>
        <taxon>Patulibacteraceae</taxon>
        <taxon>Patulibacter</taxon>
    </lineage>
</organism>
<accession>H0E3V9</accession>
<dbReference type="PATRIC" id="fig|1097667.3.peg.1473"/>
<dbReference type="EMBL" id="AGUD01000083">
    <property type="protein sequence ID" value="EHN11640.1"/>
    <property type="molecule type" value="Genomic_DNA"/>
</dbReference>
<sequence length="46" mass="5129">MQHAVPARASVPWFARLWNTRPCSRWKCDVPGPGDPGPRGPCRQDA</sequence>
<dbReference type="AlphaFoldDB" id="H0E3V9"/>
<proteinExistence type="predicted"/>
<gene>
    <name evidence="1" type="ORF">PAI11_14840</name>
</gene>
<keyword evidence="2" id="KW-1185">Reference proteome</keyword>
<evidence type="ECO:0000313" key="2">
    <source>
        <dbReference type="Proteomes" id="UP000005143"/>
    </source>
</evidence>
<dbReference type="Proteomes" id="UP000005143">
    <property type="component" value="Unassembled WGS sequence"/>
</dbReference>
<comment type="caution">
    <text evidence="1">The sequence shown here is derived from an EMBL/GenBank/DDBJ whole genome shotgun (WGS) entry which is preliminary data.</text>
</comment>